<dbReference type="CDD" id="cd06267">
    <property type="entry name" value="PBP1_LacI_sugar_binding-like"/>
    <property type="match status" value="1"/>
</dbReference>
<evidence type="ECO:0000256" key="2">
    <source>
        <dbReference type="ARBA" id="ARBA00023125"/>
    </source>
</evidence>
<proteinExistence type="predicted"/>
<dbReference type="GO" id="GO:0003700">
    <property type="term" value="F:DNA-binding transcription factor activity"/>
    <property type="evidence" value="ECO:0007669"/>
    <property type="project" value="TreeGrafter"/>
</dbReference>
<evidence type="ECO:0000256" key="1">
    <source>
        <dbReference type="ARBA" id="ARBA00023015"/>
    </source>
</evidence>
<dbReference type="EMBL" id="CZBU01000002">
    <property type="protein sequence ID" value="CUQ75929.1"/>
    <property type="molecule type" value="Genomic_DNA"/>
</dbReference>
<organism evidence="5 6">
    <name type="scientific">Lachnospira eligens</name>
    <dbReference type="NCBI Taxonomy" id="39485"/>
    <lineage>
        <taxon>Bacteria</taxon>
        <taxon>Bacillati</taxon>
        <taxon>Bacillota</taxon>
        <taxon>Clostridia</taxon>
        <taxon>Lachnospirales</taxon>
        <taxon>Lachnospiraceae</taxon>
        <taxon>Lachnospira</taxon>
    </lineage>
</organism>
<name>A0A174YTA9_9FIRM</name>
<dbReference type="Gene3D" id="3.40.50.2300">
    <property type="match status" value="2"/>
</dbReference>
<dbReference type="PRINTS" id="PR00036">
    <property type="entry name" value="HTHLACI"/>
</dbReference>
<dbReference type="InterPro" id="IPR000843">
    <property type="entry name" value="HTH_LacI"/>
</dbReference>
<keyword evidence="1" id="KW-0805">Transcription regulation</keyword>
<dbReference type="Pfam" id="PF00532">
    <property type="entry name" value="Peripla_BP_1"/>
    <property type="match status" value="1"/>
</dbReference>
<sequence>MNINIYDVSKKAGVSIATVSRVLNGNTRVSEKTRDKVINAMKELDYTPNVFARGLGLNTMKTIGIMCIDSSDIYLANAVYYLEQELRKYNYDSILCCTGKDYNNKKNYLELLLSKRVDGIILAGSQFVENTSEHNNDYIINAAKDVPIVLVNGYLDAANIYSVMCNDEEAVYNATKLLINNSHRNIVYLYTSTSYSGMNKYHGYLKAINEAGITLPDEFHHLCGKNISHARDYLTYLYDKGMKFDAVMTSDDSIAAGAVKFAHTHGIRIPEDLEVIGYNNSVLSLCTEPELTSIDSKVEELSSCAVSVLMKVLSGEDADNHSIIAADIIKRNTTIF</sequence>
<reference evidence="5 6" key="1">
    <citation type="submission" date="2015-09" db="EMBL/GenBank/DDBJ databases">
        <authorList>
            <consortium name="Pathogen Informatics"/>
        </authorList>
    </citation>
    <scope>NUCLEOTIDE SEQUENCE [LARGE SCALE GENOMIC DNA]</scope>
    <source>
        <strain evidence="5 6">2789STDY5834875</strain>
    </source>
</reference>
<feature type="domain" description="HTH lacI-type" evidence="4">
    <location>
        <begin position="3"/>
        <end position="57"/>
    </location>
</feature>
<dbReference type="CDD" id="cd01392">
    <property type="entry name" value="HTH_LacI"/>
    <property type="match status" value="1"/>
</dbReference>
<dbReference type="PANTHER" id="PTHR30146">
    <property type="entry name" value="LACI-RELATED TRANSCRIPTIONAL REPRESSOR"/>
    <property type="match status" value="1"/>
</dbReference>
<evidence type="ECO:0000256" key="3">
    <source>
        <dbReference type="ARBA" id="ARBA00023163"/>
    </source>
</evidence>
<dbReference type="Pfam" id="PF00356">
    <property type="entry name" value="LacI"/>
    <property type="match status" value="1"/>
</dbReference>
<evidence type="ECO:0000313" key="6">
    <source>
        <dbReference type="Proteomes" id="UP000095621"/>
    </source>
</evidence>
<dbReference type="SUPFAM" id="SSF53822">
    <property type="entry name" value="Periplasmic binding protein-like I"/>
    <property type="match status" value="1"/>
</dbReference>
<dbReference type="PROSITE" id="PS50932">
    <property type="entry name" value="HTH_LACI_2"/>
    <property type="match status" value="1"/>
</dbReference>
<dbReference type="PANTHER" id="PTHR30146:SF109">
    <property type="entry name" value="HTH-TYPE TRANSCRIPTIONAL REGULATOR GALS"/>
    <property type="match status" value="1"/>
</dbReference>
<dbReference type="GO" id="GO:0000976">
    <property type="term" value="F:transcription cis-regulatory region binding"/>
    <property type="evidence" value="ECO:0007669"/>
    <property type="project" value="TreeGrafter"/>
</dbReference>
<dbReference type="InterPro" id="IPR001761">
    <property type="entry name" value="Peripla_BP/Lac1_sug-bd_dom"/>
</dbReference>
<gene>
    <name evidence="5" type="primary">ccpA</name>
    <name evidence="5" type="ORF">ERS852490_00782</name>
</gene>
<dbReference type="InterPro" id="IPR028082">
    <property type="entry name" value="Peripla_BP_I"/>
</dbReference>
<dbReference type="AlphaFoldDB" id="A0A174YTA9"/>
<evidence type="ECO:0000259" key="4">
    <source>
        <dbReference type="PROSITE" id="PS50932"/>
    </source>
</evidence>
<dbReference type="Gene3D" id="1.10.260.40">
    <property type="entry name" value="lambda repressor-like DNA-binding domains"/>
    <property type="match status" value="1"/>
</dbReference>
<dbReference type="SMART" id="SM00354">
    <property type="entry name" value="HTH_LACI"/>
    <property type="match status" value="1"/>
</dbReference>
<keyword evidence="2" id="KW-0238">DNA-binding</keyword>
<dbReference type="InterPro" id="IPR010982">
    <property type="entry name" value="Lambda_DNA-bd_dom_sf"/>
</dbReference>
<dbReference type="Proteomes" id="UP000095621">
    <property type="component" value="Unassembled WGS sequence"/>
</dbReference>
<protein>
    <submittedName>
        <fullName evidence="5">Glucose-resistance amylase regulator</fullName>
    </submittedName>
</protein>
<accession>A0A174YTA9</accession>
<keyword evidence="3" id="KW-0804">Transcription</keyword>
<dbReference type="SUPFAM" id="SSF47413">
    <property type="entry name" value="lambda repressor-like DNA-binding domains"/>
    <property type="match status" value="1"/>
</dbReference>
<evidence type="ECO:0000313" key="5">
    <source>
        <dbReference type="EMBL" id="CUQ75929.1"/>
    </source>
</evidence>